<reference evidence="2 3" key="1">
    <citation type="journal article" date="2014" name="BMC Genomics">
        <title>Adaptive genomic structural variation in the grape powdery mildew pathogen, Erysiphe necator.</title>
        <authorList>
            <person name="Jones L."/>
            <person name="Riaz S."/>
            <person name="Morales-Cruz A."/>
            <person name="Amrine K.C."/>
            <person name="McGuire B."/>
            <person name="Gubler W.D."/>
            <person name="Walker M.A."/>
            <person name="Cantu D."/>
        </authorList>
    </citation>
    <scope>NUCLEOTIDE SEQUENCE [LARGE SCALE GENOMIC DNA]</scope>
    <source>
        <strain evidence="3">c</strain>
    </source>
</reference>
<evidence type="ECO:0000313" key="2">
    <source>
        <dbReference type="EMBL" id="KHJ34871.1"/>
    </source>
</evidence>
<dbReference type="GO" id="GO:0046933">
    <property type="term" value="F:proton-transporting ATP synthase activity, rotational mechanism"/>
    <property type="evidence" value="ECO:0007669"/>
    <property type="project" value="TreeGrafter"/>
</dbReference>
<organism evidence="2 3">
    <name type="scientific">Uncinula necator</name>
    <name type="common">Grape powdery mildew</name>
    <dbReference type="NCBI Taxonomy" id="52586"/>
    <lineage>
        <taxon>Eukaryota</taxon>
        <taxon>Fungi</taxon>
        <taxon>Dikarya</taxon>
        <taxon>Ascomycota</taxon>
        <taxon>Pezizomycotina</taxon>
        <taxon>Leotiomycetes</taxon>
        <taxon>Erysiphales</taxon>
        <taxon>Erysiphaceae</taxon>
        <taxon>Erysiphe</taxon>
    </lineage>
</organism>
<dbReference type="EMBL" id="JNVN01000633">
    <property type="protein sequence ID" value="KHJ34871.1"/>
    <property type="molecule type" value="Genomic_DNA"/>
</dbReference>
<dbReference type="PANTHER" id="PTHR28207">
    <property type="entry name" value="ATP SYNTHASE SUBUNIT H, MITOCHONDRIAL"/>
    <property type="match status" value="1"/>
</dbReference>
<accession>A0A0B1PD71</accession>
<comment type="caution">
    <text evidence="2">The sequence shown here is derived from an EMBL/GenBank/DDBJ whole genome shotgun (WGS) entry which is preliminary data.</text>
</comment>
<dbReference type="PANTHER" id="PTHR28207:SF1">
    <property type="entry name" value="ATP SYNTHASE SUBUNIT H, MITOCHONDRIAL"/>
    <property type="match status" value="1"/>
</dbReference>
<keyword evidence="3" id="KW-1185">Reference proteome</keyword>
<evidence type="ECO:0000256" key="1">
    <source>
        <dbReference type="SAM" id="MobiDB-lite"/>
    </source>
</evidence>
<evidence type="ECO:0000313" key="3">
    <source>
        <dbReference type="Proteomes" id="UP000030854"/>
    </source>
</evidence>
<name>A0A0B1PD71_UNCNE</name>
<feature type="compositionally biased region" description="Acidic residues" evidence="1">
    <location>
        <begin position="112"/>
        <end position="126"/>
    </location>
</feature>
<dbReference type="AlphaFoldDB" id="A0A0B1PD71"/>
<gene>
    <name evidence="2" type="ORF">EV44_g2774</name>
</gene>
<dbReference type="Proteomes" id="UP000030854">
    <property type="component" value="Unassembled WGS sequence"/>
</dbReference>
<dbReference type="HOGENOM" id="CLU_122989_0_1_1"/>
<proteinExistence type="predicted"/>
<feature type="region of interest" description="Disordered" evidence="1">
    <location>
        <begin position="99"/>
        <end position="126"/>
    </location>
</feature>
<dbReference type="OMA" id="DDENTKH"/>
<sequence length="126" mass="14090">MFCHTLQNSLSLASRAITLRSTGMIMKRFLAIPTAVRKADLVQDMYIRELRAYKVPSVKPSDSEGQVQKFSPPLPAISPEEANLMNELKAYEASSVEIEGQVEAGSSRGEDDWFESEPEDDENTKH</sequence>
<dbReference type="Pfam" id="PF10775">
    <property type="entry name" value="ATP_sub_h"/>
    <property type="match status" value="1"/>
</dbReference>
<dbReference type="InterPro" id="IPR019711">
    <property type="entry name" value="ATP_synth_F0_suH"/>
</dbReference>
<dbReference type="STRING" id="52586.A0A0B1PD71"/>
<protein>
    <submittedName>
        <fullName evidence="2">Putative atp synthase h mitochondrial</fullName>
    </submittedName>
</protein>